<dbReference type="OMA" id="PVERWNI"/>
<accession>A9UX74</accession>
<feature type="domain" description="Protein kinase" evidence="9">
    <location>
        <begin position="1"/>
        <end position="206"/>
    </location>
</feature>
<evidence type="ECO:0000256" key="4">
    <source>
        <dbReference type="ARBA" id="ARBA00022741"/>
    </source>
</evidence>
<dbReference type="SUPFAM" id="SSF56112">
    <property type="entry name" value="Protein kinase-like (PK-like)"/>
    <property type="match status" value="1"/>
</dbReference>
<dbReference type="GO" id="GO:0004674">
    <property type="term" value="F:protein serine/threonine kinase activity"/>
    <property type="evidence" value="ECO:0007669"/>
    <property type="project" value="UniProtKB-KW"/>
</dbReference>
<dbReference type="RefSeq" id="XP_001744935.1">
    <property type="nucleotide sequence ID" value="XM_001744883.1"/>
</dbReference>
<dbReference type="PANTHER" id="PTHR43895">
    <property type="entry name" value="CALCIUM/CALMODULIN-DEPENDENT PROTEIN KINASE KINASE-RELATED"/>
    <property type="match status" value="1"/>
</dbReference>
<dbReference type="AlphaFoldDB" id="A9UX74"/>
<keyword evidence="6" id="KW-0067">ATP-binding</keyword>
<dbReference type="PROSITE" id="PS50011">
    <property type="entry name" value="PROTEIN_KINASE_DOM"/>
    <property type="match status" value="1"/>
</dbReference>
<evidence type="ECO:0000256" key="8">
    <source>
        <dbReference type="ARBA" id="ARBA00048679"/>
    </source>
</evidence>
<dbReference type="GO" id="GO:0005524">
    <property type="term" value="F:ATP binding"/>
    <property type="evidence" value="ECO:0007669"/>
    <property type="project" value="UniProtKB-KW"/>
</dbReference>
<dbReference type="Proteomes" id="UP000001357">
    <property type="component" value="Unassembled WGS sequence"/>
</dbReference>
<proteinExistence type="predicted"/>
<dbReference type="SMART" id="SM00220">
    <property type="entry name" value="S_TKc"/>
    <property type="match status" value="1"/>
</dbReference>
<evidence type="ECO:0000256" key="7">
    <source>
        <dbReference type="ARBA" id="ARBA00047899"/>
    </source>
</evidence>
<dbReference type="Pfam" id="PF00069">
    <property type="entry name" value="Pkinase"/>
    <property type="match status" value="1"/>
</dbReference>
<name>A9UX74_MONBE</name>
<dbReference type="InterPro" id="IPR000719">
    <property type="entry name" value="Prot_kinase_dom"/>
</dbReference>
<comment type="catalytic activity">
    <reaction evidence="8">
        <text>L-seryl-[protein] + ATP = O-phospho-L-seryl-[protein] + ADP + H(+)</text>
        <dbReference type="Rhea" id="RHEA:17989"/>
        <dbReference type="Rhea" id="RHEA-COMP:9863"/>
        <dbReference type="Rhea" id="RHEA-COMP:11604"/>
        <dbReference type="ChEBI" id="CHEBI:15378"/>
        <dbReference type="ChEBI" id="CHEBI:29999"/>
        <dbReference type="ChEBI" id="CHEBI:30616"/>
        <dbReference type="ChEBI" id="CHEBI:83421"/>
        <dbReference type="ChEBI" id="CHEBI:456216"/>
        <dbReference type="EC" id="2.7.11.1"/>
    </reaction>
</comment>
<keyword evidence="4" id="KW-0547">Nucleotide-binding</keyword>
<dbReference type="FunFam" id="1.10.510.10:FF:002929">
    <property type="match status" value="1"/>
</dbReference>
<dbReference type="STRING" id="81824.A9UX74"/>
<evidence type="ECO:0000259" key="9">
    <source>
        <dbReference type="PROSITE" id="PS50011"/>
    </source>
</evidence>
<evidence type="ECO:0000313" key="11">
    <source>
        <dbReference type="Proteomes" id="UP000001357"/>
    </source>
</evidence>
<keyword evidence="5" id="KW-0418">Kinase</keyword>
<keyword evidence="2" id="KW-0723">Serine/threonine-protein kinase</keyword>
<feature type="non-terminal residue" evidence="10">
    <location>
        <position position="1"/>
    </location>
</feature>
<dbReference type="InterPro" id="IPR008271">
    <property type="entry name" value="Ser/Thr_kinase_AS"/>
</dbReference>
<reference evidence="10 11" key="1">
    <citation type="journal article" date="2008" name="Nature">
        <title>The genome of the choanoflagellate Monosiga brevicollis and the origin of metazoans.</title>
        <authorList>
            <consortium name="JGI Sequencing"/>
            <person name="King N."/>
            <person name="Westbrook M.J."/>
            <person name="Young S.L."/>
            <person name="Kuo A."/>
            <person name="Abedin M."/>
            <person name="Chapman J."/>
            <person name="Fairclough S."/>
            <person name="Hellsten U."/>
            <person name="Isogai Y."/>
            <person name="Letunic I."/>
            <person name="Marr M."/>
            <person name="Pincus D."/>
            <person name="Putnam N."/>
            <person name="Rokas A."/>
            <person name="Wright K.J."/>
            <person name="Zuzow R."/>
            <person name="Dirks W."/>
            <person name="Good M."/>
            <person name="Goodstein D."/>
            <person name="Lemons D."/>
            <person name="Li W."/>
            <person name="Lyons J.B."/>
            <person name="Morris A."/>
            <person name="Nichols S."/>
            <person name="Richter D.J."/>
            <person name="Salamov A."/>
            <person name="Bork P."/>
            <person name="Lim W.A."/>
            <person name="Manning G."/>
            <person name="Miller W.T."/>
            <person name="McGinnis W."/>
            <person name="Shapiro H."/>
            <person name="Tjian R."/>
            <person name="Grigoriev I.V."/>
            <person name="Rokhsar D."/>
        </authorList>
    </citation>
    <scope>NUCLEOTIDE SEQUENCE [LARGE SCALE GENOMIC DNA]</scope>
    <source>
        <strain evidence="11">MX1 / ATCC 50154</strain>
    </source>
</reference>
<dbReference type="InterPro" id="IPR011009">
    <property type="entry name" value="Kinase-like_dom_sf"/>
</dbReference>
<evidence type="ECO:0000256" key="1">
    <source>
        <dbReference type="ARBA" id="ARBA00012513"/>
    </source>
</evidence>
<evidence type="ECO:0000313" key="10">
    <source>
        <dbReference type="EMBL" id="EDQ90168.1"/>
    </source>
</evidence>
<evidence type="ECO:0000256" key="5">
    <source>
        <dbReference type="ARBA" id="ARBA00022777"/>
    </source>
</evidence>
<comment type="catalytic activity">
    <reaction evidence="7">
        <text>L-threonyl-[protein] + ATP = O-phospho-L-threonyl-[protein] + ADP + H(+)</text>
        <dbReference type="Rhea" id="RHEA:46608"/>
        <dbReference type="Rhea" id="RHEA-COMP:11060"/>
        <dbReference type="Rhea" id="RHEA-COMP:11605"/>
        <dbReference type="ChEBI" id="CHEBI:15378"/>
        <dbReference type="ChEBI" id="CHEBI:30013"/>
        <dbReference type="ChEBI" id="CHEBI:30616"/>
        <dbReference type="ChEBI" id="CHEBI:61977"/>
        <dbReference type="ChEBI" id="CHEBI:456216"/>
        <dbReference type="EC" id="2.7.11.1"/>
    </reaction>
</comment>
<gene>
    <name evidence="10" type="ORF">MONBRDRAFT_16435</name>
</gene>
<dbReference type="GeneID" id="5890324"/>
<dbReference type="eggNOG" id="KOG0590">
    <property type="taxonomic scope" value="Eukaryota"/>
</dbReference>
<dbReference type="InParanoid" id="A9UX74"/>
<dbReference type="PROSITE" id="PS00108">
    <property type="entry name" value="PROTEIN_KINASE_ST"/>
    <property type="match status" value="1"/>
</dbReference>
<dbReference type="EC" id="2.7.11.1" evidence="1"/>
<dbReference type="KEGG" id="mbr:MONBRDRAFT_16435"/>
<keyword evidence="3" id="KW-0808">Transferase</keyword>
<sequence>YLVFELCSRGEVFNLIEPRAGIRRDLLGPIYAQLIDAVTYLHTKGIAHLDIKPENMLLNHDGRLKLCDFGLSVLSEDGPLYSCRGSTGYAAPENLKCHYAAVAKRAVQGYDPLKADVWSCGVVLFVLFYGYTPWDIAREATPEYRLYKHTEGYPNSKPWTKMASVFRNLFHRYCMASLLVTRHRARRNALGCICPPKCLRSSFLAC</sequence>
<organism evidence="10 11">
    <name type="scientific">Monosiga brevicollis</name>
    <name type="common">Choanoflagellate</name>
    <dbReference type="NCBI Taxonomy" id="81824"/>
    <lineage>
        <taxon>Eukaryota</taxon>
        <taxon>Choanoflagellata</taxon>
        <taxon>Craspedida</taxon>
        <taxon>Salpingoecidae</taxon>
        <taxon>Monosiga</taxon>
    </lineage>
</organism>
<evidence type="ECO:0000256" key="6">
    <source>
        <dbReference type="ARBA" id="ARBA00022840"/>
    </source>
</evidence>
<keyword evidence="11" id="KW-1185">Reference proteome</keyword>
<protein>
    <recommendedName>
        <fullName evidence="1">non-specific serine/threonine protein kinase</fullName>
        <ecNumber evidence="1">2.7.11.1</ecNumber>
    </recommendedName>
</protein>
<dbReference type="PANTHER" id="PTHR43895:SF32">
    <property type="entry name" value="SERINE_THREONINE-PROTEIN KINASE CHK1"/>
    <property type="match status" value="1"/>
</dbReference>
<evidence type="ECO:0000256" key="2">
    <source>
        <dbReference type="ARBA" id="ARBA00022527"/>
    </source>
</evidence>
<dbReference type="EMBL" id="CH991548">
    <property type="protein sequence ID" value="EDQ90168.1"/>
    <property type="molecule type" value="Genomic_DNA"/>
</dbReference>
<dbReference type="Gene3D" id="1.10.510.10">
    <property type="entry name" value="Transferase(Phosphotransferase) domain 1"/>
    <property type="match status" value="1"/>
</dbReference>
<evidence type="ECO:0000256" key="3">
    <source>
        <dbReference type="ARBA" id="ARBA00022679"/>
    </source>
</evidence>